<dbReference type="InterPro" id="IPR036249">
    <property type="entry name" value="Thioredoxin-like_sf"/>
</dbReference>
<evidence type="ECO:0000313" key="8">
    <source>
        <dbReference type="Proteomes" id="UP000248259"/>
    </source>
</evidence>
<dbReference type="GO" id="GO:0030313">
    <property type="term" value="C:cell envelope"/>
    <property type="evidence" value="ECO:0007669"/>
    <property type="project" value="UniProtKB-SubCell"/>
</dbReference>
<evidence type="ECO:0000256" key="1">
    <source>
        <dbReference type="ARBA" id="ARBA00004196"/>
    </source>
</evidence>
<dbReference type="CDD" id="cd02966">
    <property type="entry name" value="TlpA_like_family"/>
    <property type="match status" value="1"/>
</dbReference>
<keyword evidence="4" id="KW-0676">Redox-active center</keyword>
<dbReference type="Proteomes" id="UP000248259">
    <property type="component" value="Unassembled WGS sequence"/>
</dbReference>
<keyword evidence="8" id="KW-1185">Reference proteome</keyword>
<keyword evidence="3" id="KW-1015">Disulfide bond</keyword>
<sequence length="184" mass="19649">MNRYAQYALIALVAALAGAAGYITSQSTAAPSKPAPVVASGATEALLALNLPDLAGQTQAMSQWRGKVIVVNFWATWCPPCRKEIPDFAAASRTFEHAPVQFVGLSIDTVEKVQAFKAEFAVPYPLLIASSDVMGLAAGFGNVAQGLPFTVIIDRSGTTREVKLGTLKQDELERKIRALLDEQN</sequence>
<comment type="subcellular location">
    <subcellularLocation>
        <location evidence="1">Cell envelope</location>
    </subcellularLocation>
</comment>
<dbReference type="PANTHER" id="PTHR42852:SF6">
    <property type="entry name" value="THIOL:DISULFIDE INTERCHANGE PROTEIN DSBE"/>
    <property type="match status" value="1"/>
</dbReference>
<comment type="caution">
    <text evidence="7">The sequence shown here is derived from an EMBL/GenBank/DDBJ whole genome shotgun (WGS) entry which is preliminary data.</text>
</comment>
<dbReference type="InterPro" id="IPR050553">
    <property type="entry name" value="Thioredoxin_ResA/DsbE_sf"/>
</dbReference>
<dbReference type="InterPro" id="IPR013766">
    <property type="entry name" value="Thioredoxin_domain"/>
</dbReference>
<keyword evidence="5" id="KW-0732">Signal</keyword>
<feature type="chain" id="PRO_5016430506" evidence="5">
    <location>
        <begin position="20"/>
        <end position="184"/>
    </location>
</feature>
<dbReference type="PROSITE" id="PS00194">
    <property type="entry name" value="THIOREDOXIN_1"/>
    <property type="match status" value="1"/>
</dbReference>
<feature type="domain" description="Thioredoxin" evidence="6">
    <location>
        <begin position="24"/>
        <end position="181"/>
    </location>
</feature>
<dbReference type="AlphaFoldDB" id="A0A323V0S7"/>
<dbReference type="InterPro" id="IPR017937">
    <property type="entry name" value="Thioredoxin_CS"/>
</dbReference>
<evidence type="ECO:0000256" key="4">
    <source>
        <dbReference type="ARBA" id="ARBA00023284"/>
    </source>
</evidence>
<dbReference type="PROSITE" id="PS51352">
    <property type="entry name" value="THIOREDOXIN_2"/>
    <property type="match status" value="1"/>
</dbReference>
<protein>
    <submittedName>
        <fullName evidence="7">TlpA family protein disulfide reductase</fullName>
    </submittedName>
</protein>
<dbReference type="GO" id="GO:0017004">
    <property type="term" value="P:cytochrome complex assembly"/>
    <property type="evidence" value="ECO:0007669"/>
    <property type="project" value="UniProtKB-KW"/>
</dbReference>
<gene>
    <name evidence="7" type="ORF">DNK49_02065</name>
</gene>
<organism evidence="7 8">
    <name type="scientific">Parazoarcus communis SWub3 = DSM 12120</name>
    <dbReference type="NCBI Taxonomy" id="1121029"/>
    <lineage>
        <taxon>Bacteria</taxon>
        <taxon>Pseudomonadati</taxon>
        <taxon>Pseudomonadota</taxon>
        <taxon>Betaproteobacteria</taxon>
        <taxon>Rhodocyclales</taxon>
        <taxon>Zoogloeaceae</taxon>
        <taxon>Parazoarcus</taxon>
    </lineage>
</organism>
<dbReference type="SUPFAM" id="SSF52833">
    <property type="entry name" value="Thioredoxin-like"/>
    <property type="match status" value="1"/>
</dbReference>
<dbReference type="PANTHER" id="PTHR42852">
    <property type="entry name" value="THIOL:DISULFIDE INTERCHANGE PROTEIN DSBE"/>
    <property type="match status" value="1"/>
</dbReference>
<dbReference type="GO" id="GO:0015036">
    <property type="term" value="F:disulfide oxidoreductase activity"/>
    <property type="evidence" value="ECO:0007669"/>
    <property type="project" value="UniProtKB-ARBA"/>
</dbReference>
<feature type="signal peptide" evidence="5">
    <location>
        <begin position="1"/>
        <end position="19"/>
    </location>
</feature>
<evidence type="ECO:0000256" key="3">
    <source>
        <dbReference type="ARBA" id="ARBA00023157"/>
    </source>
</evidence>
<dbReference type="EMBL" id="QKOE01000001">
    <property type="protein sequence ID" value="PZA18337.1"/>
    <property type="molecule type" value="Genomic_DNA"/>
</dbReference>
<evidence type="ECO:0000313" key="7">
    <source>
        <dbReference type="EMBL" id="PZA18337.1"/>
    </source>
</evidence>
<dbReference type="Pfam" id="PF00578">
    <property type="entry name" value="AhpC-TSA"/>
    <property type="match status" value="1"/>
</dbReference>
<reference evidence="7 8" key="1">
    <citation type="submission" date="2018-06" db="EMBL/GenBank/DDBJ databases">
        <title>Azoarcus communis strain SWub3 genome.</title>
        <authorList>
            <person name="Zorraquino Salvo V."/>
            <person name="Toubiana D."/>
            <person name="Blumwald E."/>
        </authorList>
    </citation>
    <scope>NUCLEOTIDE SEQUENCE [LARGE SCALE GENOMIC DNA]</scope>
    <source>
        <strain evidence="7 8">SWub3</strain>
    </source>
</reference>
<evidence type="ECO:0000256" key="2">
    <source>
        <dbReference type="ARBA" id="ARBA00022748"/>
    </source>
</evidence>
<dbReference type="OrthoDB" id="9811352at2"/>
<dbReference type="Gene3D" id="3.40.30.10">
    <property type="entry name" value="Glutaredoxin"/>
    <property type="match status" value="1"/>
</dbReference>
<name>A0A323V0S7_9RHOO</name>
<proteinExistence type="predicted"/>
<dbReference type="InterPro" id="IPR000866">
    <property type="entry name" value="AhpC/TSA"/>
</dbReference>
<dbReference type="GO" id="GO:0016209">
    <property type="term" value="F:antioxidant activity"/>
    <property type="evidence" value="ECO:0007669"/>
    <property type="project" value="InterPro"/>
</dbReference>
<accession>A0A323V0S7</accession>
<evidence type="ECO:0000256" key="5">
    <source>
        <dbReference type="SAM" id="SignalP"/>
    </source>
</evidence>
<dbReference type="RefSeq" id="WP_110522638.1">
    <property type="nucleotide sequence ID" value="NZ_QKOE01000001.1"/>
</dbReference>
<evidence type="ECO:0000259" key="6">
    <source>
        <dbReference type="PROSITE" id="PS51352"/>
    </source>
</evidence>
<keyword evidence="2" id="KW-0201">Cytochrome c-type biogenesis</keyword>